<accession>A0A1I6ACR7</accession>
<dbReference type="STRING" id="126156.SAMN05421670_3289"/>
<evidence type="ECO:0000313" key="5">
    <source>
        <dbReference type="Proteomes" id="UP000198734"/>
    </source>
</evidence>
<dbReference type="Proteomes" id="UP000198734">
    <property type="component" value="Unassembled WGS sequence"/>
</dbReference>
<reference evidence="5" key="1">
    <citation type="submission" date="2016-10" db="EMBL/GenBank/DDBJ databases">
        <authorList>
            <person name="Varghese N."/>
            <person name="Submissions S."/>
        </authorList>
    </citation>
    <scope>NUCLEOTIDE SEQUENCE [LARGE SCALE GENOMIC DNA]</scope>
    <source>
        <strain evidence="5">DSM 11706</strain>
    </source>
</reference>
<dbReference type="InterPro" id="IPR029052">
    <property type="entry name" value="Metallo-depent_PP-like"/>
</dbReference>
<evidence type="ECO:0000313" key="4">
    <source>
        <dbReference type="EMBL" id="SFQ66536.1"/>
    </source>
</evidence>
<dbReference type="Pfam" id="PF09587">
    <property type="entry name" value="PGA_cap"/>
    <property type="match status" value="1"/>
</dbReference>
<keyword evidence="5" id="KW-1185">Reference proteome</keyword>
<gene>
    <name evidence="4" type="ORF">SAMN05421670_3289</name>
</gene>
<keyword evidence="2" id="KW-1133">Transmembrane helix</keyword>
<dbReference type="EMBL" id="FOXU01000007">
    <property type="protein sequence ID" value="SFQ66536.1"/>
    <property type="molecule type" value="Genomic_DNA"/>
</dbReference>
<dbReference type="InterPro" id="IPR052169">
    <property type="entry name" value="CW_Biosynth-Accessory"/>
</dbReference>
<dbReference type="AlphaFoldDB" id="A0A1I6ACR7"/>
<dbReference type="Gene3D" id="3.60.21.10">
    <property type="match status" value="1"/>
</dbReference>
<comment type="similarity">
    <text evidence="1">Belongs to the CapA family.</text>
</comment>
<dbReference type="CDD" id="cd07381">
    <property type="entry name" value="MPP_CapA"/>
    <property type="match status" value="1"/>
</dbReference>
<dbReference type="RefSeq" id="WP_175496305.1">
    <property type="nucleotide sequence ID" value="NZ_FOXU01000007.1"/>
</dbReference>
<dbReference type="InterPro" id="IPR019079">
    <property type="entry name" value="Capsule_synth_CapA"/>
</dbReference>
<feature type="domain" description="Capsule synthesis protein CapA" evidence="3">
    <location>
        <begin position="55"/>
        <end position="294"/>
    </location>
</feature>
<keyword evidence="2" id="KW-0812">Transmembrane</keyword>
<evidence type="ECO:0000256" key="2">
    <source>
        <dbReference type="SAM" id="Phobius"/>
    </source>
</evidence>
<proteinExistence type="inferred from homology"/>
<sequence>MEVVYIKTLAAFLVILISILLYFNLQIEKPILFNKEFHGKQFSTFYMEYEEEKIEIGMVGDVLLHLPLYNYTNFAPSFSPVQQELESIDLLIANQESLPAGRTFGVSGYPNFSSPPHIISDLKDIGVDVLSIANNHSLDQGEEGLLEAIQQMEKVEMPYIGAFKSEVDQQTDRIFDVENISFGLLGYTYGTNSHETPVGKDYLVNRIEETRIIEEIKELKAKVDFVVVSIHWGAEYNLEANETQKKLAGSMSDAGADIIFGHHPHVIQPYEQILAKSGHQTHVFYSLGNFFSGQKDEYTNIGGIAKIEVLKKNVNGKQIMTLENPSFISTAVLKGEPYTVNFLKDVESEIGKTNAWVQQHVFGGE</sequence>
<protein>
    <submittedName>
        <fullName evidence="4">Poly-gamma-glutamate synthesis protein (Capsule biosynthesis protein)</fullName>
    </submittedName>
</protein>
<name>A0A1I6ACR7_9BACI</name>
<organism evidence="4 5">
    <name type="scientific">Psychrobacillus psychrotolerans</name>
    <dbReference type="NCBI Taxonomy" id="126156"/>
    <lineage>
        <taxon>Bacteria</taxon>
        <taxon>Bacillati</taxon>
        <taxon>Bacillota</taxon>
        <taxon>Bacilli</taxon>
        <taxon>Bacillales</taxon>
        <taxon>Bacillaceae</taxon>
        <taxon>Psychrobacillus</taxon>
    </lineage>
</organism>
<dbReference type="PANTHER" id="PTHR33393:SF12">
    <property type="entry name" value="CAPSULE BIOSYNTHESIS PROTEIN CAPA"/>
    <property type="match status" value="1"/>
</dbReference>
<evidence type="ECO:0000259" key="3">
    <source>
        <dbReference type="SMART" id="SM00854"/>
    </source>
</evidence>
<evidence type="ECO:0000256" key="1">
    <source>
        <dbReference type="ARBA" id="ARBA00005662"/>
    </source>
</evidence>
<dbReference type="SUPFAM" id="SSF56300">
    <property type="entry name" value="Metallo-dependent phosphatases"/>
    <property type="match status" value="1"/>
</dbReference>
<keyword evidence="2" id="KW-0472">Membrane</keyword>
<dbReference type="PANTHER" id="PTHR33393">
    <property type="entry name" value="POLYGLUTAMINE SYNTHESIS ACCESSORY PROTEIN RV0574C-RELATED"/>
    <property type="match status" value="1"/>
</dbReference>
<dbReference type="SMART" id="SM00854">
    <property type="entry name" value="PGA_cap"/>
    <property type="match status" value="1"/>
</dbReference>
<feature type="transmembrane region" description="Helical" evidence="2">
    <location>
        <begin position="6"/>
        <end position="25"/>
    </location>
</feature>